<feature type="region of interest" description="Disordered" evidence="1">
    <location>
        <begin position="46"/>
        <end position="99"/>
    </location>
</feature>
<feature type="compositionally biased region" description="Basic and acidic residues" evidence="1">
    <location>
        <begin position="47"/>
        <end position="58"/>
    </location>
</feature>
<feature type="domain" description="PYST-C1-like N-terminal" evidence="3">
    <location>
        <begin position="27"/>
        <end position="95"/>
    </location>
</feature>
<protein>
    <submittedName>
        <fullName evidence="4">Fam-c protein</fullName>
    </submittedName>
</protein>
<evidence type="ECO:0000259" key="3">
    <source>
        <dbReference type="Pfam" id="PF09690"/>
    </source>
</evidence>
<dbReference type="InterPro" id="IPR006488">
    <property type="entry name" value="PYST-C1_N"/>
</dbReference>
<name>A0A1D3LB61_PLACE</name>
<feature type="compositionally biased region" description="Basic and acidic residues" evidence="1">
    <location>
        <begin position="77"/>
        <end position="97"/>
    </location>
</feature>
<gene>
    <name evidence="4" type="ORF">PCHDK_000552900</name>
</gene>
<reference evidence="4 5" key="1">
    <citation type="submission" date="2016-08" db="EMBL/GenBank/DDBJ databases">
        <authorList>
            <consortium name="Pathogen Informatics"/>
        </authorList>
    </citation>
    <scope>NUCLEOTIDE SEQUENCE [LARGE SCALE GENOMIC DNA]</scope>
    <source>
        <strain evidence="4 5">DK</strain>
    </source>
</reference>
<organism evidence="4 5">
    <name type="scientific">Plasmodium chabaudi adami</name>
    <dbReference type="NCBI Taxonomy" id="5826"/>
    <lineage>
        <taxon>Eukaryota</taxon>
        <taxon>Sar</taxon>
        <taxon>Alveolata</taxon>
        <taxon>Apicomplexa</taxon>
        <taxon>Aconoidasida</taxon>
        <taxon>Haemosporida</taxon>
        <taxon>Plasmodiidae</taxon>
        <taxon>Plasmodium</taxon>
        <taxon>Plasmodium (Vinckeia)</taxon>
    </lineage>
</organism>
<keyword evidence="2" id="KW-0732">Signal</keyword>
<feature type="chain" id="PRO_5008917536" evidence="2">
    <location>
        <begin position="19"/>
        <end position="123"/>
    </location>
</feature>
<evidence type="ECO:0000256" key="1">
    <source>
        <dbReference type="SAM" id="MobiDB-lite"/>
    </source>
</evidence>
<evidence type="ECO:0000313" key="4">
    <source>
        <dbReference type="EMBL" id="SCL97068.1"/>
    </source>
</evidence>
<evidence type="ECO:0000256" key="2">
    <source>
        <dbReference type="SAM" id="SignalP"/>
    </source>
</evidence>
<sequence>MNKRIFSLVCIILYLILAVSIHCSEEKESGLRSRVIRVIKQIKRSNKKNDIASQRETKLNNNNNNNYYRRSGDDDDNHYHNHKDVDDDNDNDNHKDVDDDYYYYSDEETTSTCWGCRCNKRAD</sequence>
<dbReference type="EMBL" id="FMIO01000519">
    <property type="protein sequence ID" value="SCL97068.1"/>
    <property type="molecule type" value="Genomic_DNA"/>
</dbReference>
<accession>A0A1D3LB61</accession>
<dbReference type="Pfam" id="PF09690">
    <property type="entry name" value="PYST-C1"/>
    <property type="match status" value="1"/>
</dbReference>
<feature type="signal peptide" evidence="2">
    <location>
        <begin position="1"/>
        <end position="18"/>
    </location>
</feature>
<dbReference type="AlphaFoldDB" id="A0A1D3LB61"/>
<dbReference type="NCBIfam" id="TIGR01601">
    <property type="entry name" value="PYST-C1"/>
    <property type="match status" value="1"/>
</dbReference>
<dbReference type="Proteomes" id="UP000195879">
    <property type="component" value="Unassembled WGS sequence"/>
</dbReference>
<evidence type="ECO:0000313" key="5">
    <source>
        <dbReference type="Proteomes" id="UP000195879"/>
    </source>
</evidence>
<proteinExistence type="predicted"/>